<evidence type="ECO:0000256" key="10">
    <source>
        <dbReference type="SAM" id="Phobius"/>
    </source>
</evidence>
<organism evidence="11 12">
    <name type="scientific">Candidatus Segetimicrobium genomatis</name>
    <dbReference type="NCBI Taxonomy" id="2569760"/>
    <lineage>
        <taxon>Bacteria</taxon>
        <taxon>Bacillati</taxon>
        <taxon>Candidatus Sysuimicrobiota</taxon>
        <taxon>Candidatus Sysuimicrobiia</taxon>
        <taxon>Candidatus Sysuimicrobiales</taxon>
        <taxon>Candidatus Segetimicrobiaceae</taxon>
        <taxon>Candidatus Segetimicrobium</taxon>
    </lineage>
</organism>
<dbReference type="InterPro" id="IPR052157">
    <property type="entry name" value="BCAA_transport_permease"/>
</dbReference>
<keyword evidence="4" id="KW-0997">Cell inner membrane</keyword>
<evidence type="ECO:0000256" key="7">
    <source>
        <dbReference type="ARBA" id="ARBA00022989"/>
    </source>
</evidence>
<dbReference type="Proteomes" id="UP000318093">
    <property type="component" value="Unassembled WGS sequence"/>
</dbReference>
<protein>
    <submittedName>
        <fullName evidence="11">Branched-chain amino acid ABC transporter permease</fullName>
    </submittedName>
</protein>
<evidence type="ECO:0000256" key="3">
    <source>
        <dbReference type="ARBA" id="ARBA00022475"/>
    </source>
</evidence>
<dbReference type="AlphaFoldDB" id="A0A537J5P4"/>
<keyword evidence="2" id="KW-0813">Transport</keyword>
<dbReference type="GO" id="GO:0015188">
    <property type="term" value="F:L-isoleucine transmembrane transporter activity"/>
    <property type="evidence" value="ECO:0007669"/>
    <property type="project" value="TreeGrafter"/>
</dbReference>
<dbReference type="GO" id="GO:0005304">
    <property type="term" value="F:L-valine transmembrane transporter activity"/>
    <property type="evidence" value="ECO:0007669"/>
    <property type="project" value="TreeGrafter"/>
</dbReference>
<evidence type="ECO:0000313" key="11">
    <source>
        <dbReference type="EMBL" id="TMI78672.1"/>
    </source>
</evidence>
<keyword evidence="5 10" id="KW-0812">Transmembrane</keyword>
<evidence type="ECO:0000256" key="4">
    <source>
        <dbReference type="ARBA" id="ARBA00022519"/>
    </source>
</evidence>
<sequence>GSVSPFMGNAYGLKGLAAIILGGMGDIGGAVLGGLVMGIGEIMIVQYLNSSYRDGVAFGLLFLVLIVRPTGLLGRQRSREA</sequence>
<proteinExistence type="inferred from homology"/>
<comment type="similarity">
    <text evidence="9">Belongs to the binding-protein-dependent transport system permease family. LivHM subfamily.</text>
</comment>
<evidence type="ECO:0000256" key="2">
    <source>
        <dbReference type="ARBA" id="ARBA00022448"/>
    </source>
</evidence>
<dbReference type="GO" id="GO:0015192">
    <property type="term" value="F:L-phenylalanine transmembrane transporter activity"/>
    <property type="evidence" value="ECO:0007669"/>
    <property type="project" value="TreeGrafter"/>
</dbReference>
<feature type="non-terminal residue" evidence="11">
    <location>
        <position position="1"/>
    </location>
</feature>
<keyword evidence="7 10" id="KW-1133">Transmembrane helix</keyword>
<dbReference type="PANTHER" id="PTHR11795">
    <property type="entry name" value="BRANCHED-CHAIN AMINO ACID TRANSPORT SYSTEM PERMEASE PROTEIN LIVH"/>
    <property type="match status" value="1"/>
</dbReference>
<feature type="transmembrane region" description="Helical" evidence="10">
    <location>
        <begin position="56"/>
        <end position="74"/>
    </location>
</feature>
<keyword evidence="8 10" id="KW-0472">Membrane</keyword>
<name>A0A537J5P4_9BACT</name>
<dbReference type="GO" id="GO:1903806">
    <property type="term" value="P:L-isoleucine import across plasma membrane"/>
    <property type="evidence" value="ECO:0007669"/>
    <property type="project" value="TreeGrafter"/>
</dbReference>
<evidence type="ECO:0000256" key="8">
    <source>
        <dbReference type="ARBA" id="ARBA00023136"/>
    </source>
</evidence>
<dbReference type="EMBL" id="VBAN01000396">
    <property type="protein sequence ID" value="TMI78672.1"/>
    <property type="molecule type" value="Genomic_DNA"/>
</dbReference>
<dbReference type="GO" id="GO:0015808">
    <property type="term" value="P:L-alanine transport"/>
    <property type="evidence" value="ECO:0007669"/>
    <property type="project" value="TreeGrafter"/>
</dbReference>
<feature type="transmembrane region" description="Helical" evidence="10">
    <location>
        <begin position="16"/>
        <end position="44"/>
    </location>
</feature>
<dbReference type="InterPro" id="IPR001851">
    <property type="entry name" value="ABC_transp_permease"/>
</dbReference>
<evidence type="ECO:0000256" key="9">
    <source>
        <dbReference type="ARBA" id="ARBA00037998"/>
    </source>
</evidence>
<keyword evidence="3" id="KW-1003">Cell membrane</keyword>
<comment type="caution">
    <text evidence="11">The sequence shown here is derived from an EMBL/GenBank/DDBJ whole genome shotgun (WGS) entry which is preliminary data.</text>
</comment>
<evidence type="ECO:0000313" key="12">
    <source>
        <dbReference type="Proteomes" id="UP000318093"/>
    </source>
</evidence>
<reference evidence="11 12" key="1">
    <citation type="journal article" date="2019" name="Nat. Microbiol.">
        <title>Mediterranean grassland soil C-N compound turnover is dependent on rainfall and depth, and is mediated by genomically divergent microorganisms.</title>
        <authorList>
            <person name="Diamond S."/>
            <person name="Andeer P.F."/>
            <person name="Li Z."/>
            <person name="Crits-Christoph A."/>
            <person name="Burstein D."/>
            <person name="Anantharaman K."/>
            <person name="Lane K.R."/>
            <person name="Thomas B.C."/>
            <person name="Pan C."/>
            <person name="Northen T.R."/>
            <person name="Banfield J.F."/>
        </authorList>
    </citation>
    <scope>NUCLEOTIDE SEQUENCE [LARGE SCALE GENOMIC DNA]</scope>
    <source>
        <strain evidence="11">NP_6</strain>
    </source>
</reference>
<evidence type="ECO:0000256" key="1">
    <source>
        <dbReference type="ARBA" id="ARBA00004651"/>
    </source>
</evidence>
<evidence type="ECO:0000256" key="6">
    <source>
        <dbReference type="ARBA" id="ARBA00022970"/>
    </source>
</evidence>
<keyword evidence="6" id="KW-0029">Amino-acid transport</keyword>
<dbReference type="GO" id="GO:0005886">
    <property type="term" value="C:plasma membrane"/>
    <property type="evidence" value="ECO:0007669"/>
    <property type="project" value="UniProtKB-SubCell"/>
</dbReference>
<dbReference type="GO" id="GO:0015190">
    <property type="term" value="F:L-leucine transmembrane transporter activity"/>
    <property type="evidence" value="ECO:0007669"/>
    <property type="project" value="TreeGrafter"/>
</dbReference>
<comment type="subcellular location">
    <subcellularLocation>
        <location evidence="1">Cell membrane</location>
        <topology evidence="1">Multi-pass membrane protein</topology>
    </subcellularLocation>
</comment>
<evidence type="ECO:0000256" key="5">
    <source>
        <dbReference type="ARBA" id="ARBA00022692"/>
    </source>
</evidence>
<dbReference type="GO" id="GO:0042941">
    <property type="term" value="P:D-alanine transmembrane transport"/>
    <property type="evidence" value="ECO:0007669"/>
    <property type="project" value="TreeGrafter"/>
</dbReference>
<gene>
    <name evidence="11" type="ORF">E6H03_11690</name>
</gene>
<accession>A0A537J5P4</accession>
<dbReference type="PANTHER" id="PTHR11795:SF371">
    <property type="entry name" value="HIGH-AFFINITY BRANCHED-CHAIN AMINO ACID TRANSPORT SYSTEM PERMEASE PROTEIN LIVH"/>
    <property type="match status" value="1"/>
</dbReference>
<dbReference type="Pfam" id="PF02653">
    <property type="entry name" value="BPD_transp_2"/>
    <property type="match status" value="1"/>
</dbReference>